<gene>
    <name evidence="3" type="ORF">DPMN_028171</name>
</gene>
<comment type="caution">
    <text evidence="3">The sequence shown here is derived from an EMBL/GenBank/DDBJ whole genome shotgun (WGS) entry which is preliminary data.</text>
</comment>
<feature type="region of interest" description="Disordered" evidence="2">
    <location>
        <begin position="1"/>
        <end position="45"/>
    </location>
</feature>
<evidence type="ECO:0000256" key="2">
    <source>
        <dbReference type="SAM" id="MobiDB-lite"/>
    </source>
</evidence>
<proteinExistence type="predicted"/>
<reference evidence="3" key="1">
    <citation type="journal article" date="2019" name="bioRxiv">
        <title>The Genome of the Zebra Mussel, Dreissena polymorpha: A Resource for Invasive Species Research.</title>
        <authorList>
            <person name="McCartney M.A."/>
            <person name="Auch B."/>
            <person name="Kono T."/>
            <person name="Mallez S."/>
            <person name="Zhang Y."/>
            <person name="Obille A."/>
            <person name="Becker A."/>
            <person name="Abrahante J.E."/>
            <person name="Garbe J."/>
            <person name="Badalamenti J.P."/>
            <person name="Herman A."/>
            <person name="Mangelson H."/>
            <person name="Liachko I."/>
            <person name="Sullivan S."/>
            <person name="Sone E.D."/>
            <person name="Koren S."/>
            <person name="Silverstein K.A.T."/>
            <person name="Beckman K.B."/>
            <person name="Gohl D.M."/>
        </authorList>
    </citation>
    <scope>NUCLEOTIDE SEQUENCE</scope>
    <source>
        <strain evidence="3">Duluth1</strain>
        <tissue evidence="3">Whole animal</tissue>
    </source>
</reference>
<evidence type="ECO:0000256" key="1">
    <source>
        <dbReference type="SAM" id="Coils"/>
    </source>
</evidence>
<dbReference type="Proteomes" id="UP000828390">
    <property type="component" value="Unassembled WGS sequence"/>
</dbReference>
<keyword evidence="1" id="KW-0175">Coiled coil</keyword>
<evidence type="ECO:0000313" key="3">
    <source>
        <dbReference type="EMBL" id="KAH3865132.1"/>
    </source>
</evidence>
<feature type="compositionally biased region" description="Low complexity" evidence="2">
    <location>
        <begin position="8"/>
        <end position="19"/>
    </location>
</feature>
<name>A0A9D4LU80_DREPO</name>
<dbReference type="EMBL" id="JAIWYP010000002">
    <property type="protein sequence ID" value="KAH3865132.1"/>
    <property type="molecule type" value="Genomic_DNA"/>
</dbReference>
<organism evidence="3 4">
    <name type="scientific">Dreissena polymorpha</name>
    <name type="common">Zebra mussel</name>
    <name type="synonym">Mytilus polymorpha</name>
    <dbReference type="NCBI Taxonomy" id="45954"/>
    <lineage>
        <taxon>Eukaryota</taxon>
        <taxon>Metazoa</taxon>
        <taxon>Spiralia</taxon>
        <taxon>Lophotrochozoa</taxon>
        <taxon>Mollusca</taxon>
        <taxon>Bivalvia</taxon>
        <taxon>Autobranchia</taxon>
        <taxon>Heteroconchia</taxon>
        <taxon>Euheterodonta</taxon>
        <taxon>Imparidentia</taxon>
        <taxon>Neoheterodontei</taxon>
        <taxon>Myida</taxon>
        <taxon>Dreissenoidea</taxon>
        <taxon>Dreissenidae</taxon>
        <taxon>Dreissena</taxon>
    </lineage>
</organism>
<feature type="coiled-coil region" evidence="1">
    <location>
        <begin position="92"/>
        <end position="119"/>
    </location>
</feature>
<evidence type="ECO:0000313" key="4">
    <source>
        <dbReference type="Proteomes" id="UP000828390"/>
    </source>
</evidence>
<keyword evidence="4" id="KW-1185">Reference proteome</keyword>
<feature type="compositionally biased region" description="Basic and acidic residues" evidence="2">
    <location>
        <begin position="31"/>
        <end position="45"/>
    </location>
</feature>
<sequence>MSISTFATPQTQNKNQPNQHASPVHGRHQSQKGDPRGQRDPPDRAAWVHDHVSSNTATTAFAHNQGTEGMFDFLRSMKQDLTQQNITVSTEIENITSKLDSVLSTVNELKSDYEKLKQDVSLHHEISSMESKLDQ</sequence>
<accession>A0A9D4LU80</accession>
<protein>
    <submittedName>
        <fullName evidence="3">Uncharacterized protein</fullName>
    </submittedName>
</protein>
<dbReference type="AlphaFoldDB" id="A0A9D4LU80"/>
<reference evidence="3" key="2">
    <citation type="submission" date="2020-11" db="EMBL/GenBank/DDBJ databases">
        <authorList>
            <person name="McCartney M.A."/>
            <person name="Auch B."/>
            <person name="Kono T."/>
            <person name="Mallez S."/>
            <person name="Becker A."/>
            <person name="Gohl D.M."/>
            <person name="Silverstein K.A.T."/>
            <person name="Koren S."/>
            <person name="Bechman K.B."/>
            <person name="Herman A."/>
            <person name="Abrahante J.E."/>
            <person name="Garbe J."/>
        </authorList>
    </citation>
    <scope>NUCLEOTIDE SEQUENCE</scope>
    <source>
        <strain evidence="3">Duluth1</strain>
        <tissue evidence="3">Whole animal</tissue>
    </source>
</reference>